<name>A0A060SIJ9_PYCCI</name>
<dbReference type="SUPFAM" id="SSF53098">
    <property type="entry name" value="Ribonuclease H-like"/>
    <property type="match status" value="1"/>
</dbReference>
<keyword evidence="2" id="KW-0815">Transposition</keyword>
<keyword evidence="3" id="KW-1188">Viral release from host cell</keyword>
<dbReference type="EMBL" id="CCBP010000110">
    <property type="protein sequence ID" value="CDO72064.1"/>
    <property type="molecule type" value="Genomic_DNA"/>
</dbReference>
<dbReference type="GO" id="GO:0003887">
    <property type="term" value="F:DNA-directed DNA polymerase activity"/>
    <property type="evidence" value="ECO:0007669"/>
    <property type="project" value="UniProtKB-KW"/>
</dbReference>
<feature type="region of interest" description="Disordered" evidence="21">
    <location>
        <begin position="205"/>
        <end position="248"/>
    </location>
</feature>
<evidence type="ECO:0000313" key="23">
    <source>
        <dbReference type="EMBL" id="CDO72064.1"/>
    </source>
</evidence>
<dbReference type="Pfam" id="PF14223">
    <property type="entry name" value="Retrotran_gag_2"/>
    <property type="match status" value="1"/>
</dbReference>
<evidence type="ECO:0000256" key="5">
    <source>
        <dbReference type="ARBA" id="ARBA00022695"/>
    </source>
</evidence>
<dbReference type="Proteomes" id="UP000029665">
    <property type="component" value="Unassembled WGS sequence"/>
</dbReference>
<keyword evidence="13" id="KW-0694">RNA-binding</keyword>
<dbReference type="AlphaFoldDB" id="A0A060SIJ9"/>
<evidence type="ECO:0000259" key="22">
    <source>
        <dbReference type="PROSITE" id="PS50994"/>
    </source>
</evidence>
<dbReference type="GO" id="GO:0046872">
    <property type="term" value="F:metal ion binding"/>
    <property type="evidence" value="ECO:0007669"/>
    <property type="project" value="UniProtKB-KW"/>
</dbReference>
<dbReference type="InterPro" id="IPR039537">
    <property type="entry name" value="Retrotran_Ty1/copia-like"/>
</dbReference>
<keyword evidence="4" id="KW-0645">Protease</keyword>
<evidence type="ECO:0000256" key="13">
    <source>
        <dbReference type="ARBA" id="ARBA00022884"/>
    </source>
</evidence>
<dbReference type="GO" id="GO:0005524">
    <property type="term" value="F:ATP binding"/>
    <property type="evidence" value="ECO:0007669"/>
    <property type="project" value="UniProtKB-KW"/>
</dbReference>
<reference evidence="23" key="1">
    <citation type="submission" date="2014-01" db="EMBL/GenBank/DDBJ databases">
        <title>The genome of the white-rot fungus Pycnoporus cinnabarinus: a basidiomycete model with a versatile arsenal for lignocellulosic biomass breakdown.</title>
        <authorList>
            <person name="Levasseur A."/>
            <person name="Lomascolo A."/>
            <person name="Ruiz-Duenas F.J."/>
            <person name="Uzan E."/>
            <person name="Piumi F."/>
            <person name="Kues U."/>
            <person name="Ram A.F.J."/>
            <person name="Murat C."/>
            <person name="Haon M."/>
            <person name="Benoit I."/>
            <person name="Arfi Y."/>
            <person name="Chevret D."/>
            <person name="Drula E."/>
            <person name="Kwon M.J."/>
            <person name="Gouret P."/>
            <person name="Lesage-Meessen L."/>
            <person name="Lombard V."/>
            <person name="Mariette J."/>
            <person name="Noirot C."/>
            <person name="Park J."/>
            <person name="Patyshakuliyeva A."/>
            <person name="Wieneger R.A.B."/>
            <person name="Wosten H.A.B."/>
            <person name="Martin F."/>
            <person name="Coutinho P.M."/>
            <person name="de Vries R."/>
            <person name="Martinez A.T."/>
            <person name="Klopp C."/>
            <person name="Pontarotti P."/>
            <person name="Henrissat B."/>
            <person name="Record E."/>
        </authorList>
    </citation>
    <scope>NUCLEOTIDE SEQUENCE [LARGE SCALE GENOMIC DNA]</scope>
    <source>
        <strain evidence="23">BRFM137</strain>
    </source>
</reference>
<evidence type="ECO:0000256" key="20">
    <source>
        <dbReference type="ARBA" id="ARBA00049244"/>
    </source>
</evidence>
<evidence type="ECO:0000256" key="8">
    <source>
        <dbReference type="ARBA" id="ARBA00022741"/>
    </source>
</evidence>
<keyword evidence="16" id="KW-0239">DNA-directed DNA polymerase</keyword>
<evidence type="ECO:0000256" key="14">
    <source>
        <dbReference type="ARBA" id="ARBA00022908"/>
    </source>
</evidence>
<comment type="function">
    <text evidence="1">The aspartyl protease (PR) mediates the proteolytic cleavages of the Gag and Gag-Pol polyproteins after assembly of the VLP.</text>
</comment>
<dbReference type="Pfam" id="PF00665">
    <property type="entry name" value="rve"/>
    <property type="match status" value="1"/>
</dbReference>
<comment type="caution">
    <text evidence="23">The sequence shown here is derived from an EMBL/GenBank/DDBJ whole genome shotgun (WGS) entry which is preliminary data.</text>
</comment>
<keyword evidence="16" id="KW-0808">Transferase</keyword>
<dbReference type="PANTHER" id="PTHR42648:SF11">
    <property type="entry name" value="TRANSPOSON TY4-P GAG-POL POLYPROTEIN"/>
    <property type="match status" value="1"/>
</dbReference>
<feature type="domain" description="Integrase catalytic" evidence="22">
    <location>
        <begin position="470"/>
        <end position="617"/>
    </location>
</feature>
<gene>
    <name evidence="23" type="ORF">BN946_scf184962.g7</name>
</gene>
<keyword evidence="8" id="KW-0547">Nucleotide-binding</keyword>
<dbReference type="InterPro" id="IPR012337">
    <property type="entry name" value="RNaseH-like_sf"/>
</dbReference>
<keyword evidence="15" id="KW-0695">RNA-directed DNA polymerase</keyword>
<proteinExistence type="predicted"/>
<dbReference type="InterPro" id="IPR001584">
    <property type="entry name" value="Integrase_cat-core"/>
</dbReference>
<dbReference type="Pfam" id="PF22936">
    <property type="entry name" value="Pol_BBD"/>
    <property type="match status" value="1"/>
</dbReference>
<keyword evidence="18" id="KW-0233">DNA recombination</keyword>
<keyword evidence="7" id="KW-0479">Metal-binding</keyword>
<keyword evidence="6" id="KW-0540">Nuclease</keyword>
<evidence type="ECO:0000256" key="9">
    <source>
        <dbReference type="ARBA" id="ARBA00022759"/>
    </source>
</evidence>
<evidence type="ECO:0000256" key="6">
    <source>
        <dbReference type="ARBA" id="ARBA00022722"/>
    </source>
</evidence>
<keyword evidence="14" id="KW-0229">DNA integration</keyword>
<organism evidence="23 24">
    <name type="scientific">Pycnoporus cinnabarinus</name>
    <name type="common">Cinnabar-red polypore</name>
    <name type="synonym">Trametes cinnabarina</name>
    <dbReference type="NCBI Taxonomy" id="5643"/>
    <lineage>
        <taxon>Eukaryota</taxon>
        <taxon>Fungi</taxon>
        <taxon>Dikarya</taxon>
        <taxon>Basidiomycota</taxon>
        <taxon>Agaricomycotina</taxon>
        <taxon>Agaricomycetes</taxon>
        <taxon>Polyporales</taxon>
        <taxon>Polyporaceae</taxon>
        <taxon>Trametes</taxon>
    </lineage>
</organism>
<evidence type="ECO:0000256" key="10">
    <source>
        <dbReference type="ARBA" id="ARBA00022801"/>
    </source>
</evidence>
<keyword evidence="9" id="KW-0255">Endonuclease</keyword>
<keyword evidence="5" id="KW-0548">Nucleotidyltransferase</keyword>
<dbReference type="InterPro" id="IPR054722">
    <property type="entry name" value="PolX-like_BBD"/>
</dbReference>
<evidence type="ECO:0000256" key="19">
    <source>
        <dbReference type="ARBA" id="ARBA00048173"/>
    </source>
</evidence>
<dbReference type="STRING" id="5643.A0A060SIJ9"/>
<dbReference type="Gene3D" id="3.30.420.10">
    <property type="entry name" value="Ribonuclease H-like superfamily/Ribonuclease H"/>
    <property type="match status" value="1"/>
</dbReference>
<comment type="catalytic activity">
    <reaction evidence="20">
        <text>DNA(n) + a 2'-deoxyribonucleoside 5'-triphosphate = DNA(n+1) + diphosphate</text>
        <dbReference type="Rhea" id="RHEA:22508"/>
        <dbReference type="Rhea" id="RHEA-COMP:17339"/>
        <dbReference type="Rhea" id="RHEA-COMP:17340"/>
        <dbReference type="ChEBI" id="CHEBI:33019"/>
        <dbReference type="ChEBI" id="CHEBI:61560"/>
        <dbReference type="ChEBI" id="CHEBI:173112"/>
        <dbReference type="EC" id="2.7.7.7"/>
    </reaction>
</comment>
<keyword evidence="10" id="KW-0378">Hydrolase</keyword>
<dbReference type="PANTHER" id="PTHR42648">
    <property type="entry name" value="TRANSPOSASE, PUTATIVE-RELATED"/>
    <property type="match status" value="1"/>
</dbReference>
<dbReference type="GO" id="GO:0006508">
    <property type="term" value="P:proteolysis"/>
    <property type="evidence" value="ECO:0007669"/>
    <property type="project" value="UniProtKB-KW"/>
</dbReference>
<dbReference type="GO" id="GO:0005634">
    <property type="term" value="C:nucleus"/>
    <property type="evidence" value="ECO:0007669"/>
    <property type="project" value="UniProtKB-ARBA"/>
</dbReference>
<dbReference type="GO" id="GO:0015074">
    <property type="term" value="P:DNA integration"/>
    <property type="evidence" value="ECO:0007669"/>
    <property type="project" value="UniProtKB-KW"/>
</dbReference>
<feature type="non-terminal residue" evidence="23">
    <location>
        <position position="1"/>
    </location>
</feature>
<feature type="compositionally biased region" description="Basic and acidic residues" evidence="21">
    <location>
        <begin position="227"/>
        <end position="242"/>
    </location>
</feature>
<keyword evidence="11" id="KW-0067">ATP-binding</keyword>
<dbReference type="GO" id="GO:0003723">
    <property type="term" value="F:RNA binding"/>
    <property type="evidence" value="ECO:0007669"/>
    <property type="project" value="UniProtKB-KW"/>
</dbReference>
<dbReference type="GO" id="GO:0004519">
    <property type="term" value="F:endonuclease activity"/>
    <property type="evidence" value="ECO:0007669"/>
    <property type="project" value="UniProtKB-KW"/>
</dbReference>
<keyword evidence="24" id="KW-1185">Reference proteome</keyword>
<dbReference type="GO" id="GO:0032196">
    <property type="term" value="P:transposition"/>
    <property type="evidence" value="ECO:0007669"/>
    <property type="project" value="UniProtKB-KW"/>
</dbReference>
<evidence type="ECO:0000256" key="11">
    <source>
        <dbReference type="ARBA" id="ARBA00022840"/>
    </source>
</evidence>
<evidence type="ECO:0000256" key="18">
    <source>
        <dbReference type="ARBA" id="ARBA00023172"/>
    </source>
</evidence>
<comment type="catalytic activity">
    <reaction evidence="19">
        <text>DNA(n) + a 2'-deoxyribonucleoside 5'-triphosphate = DNA(n+1) + diphosphate</text>
        <dbReference type="Rhea" id="RHEA:22508"/>
        <dbReference type="Rhea" id="RHEA-COMP:17339"/>
        <dbReference type="Rhea" id="RHEA-COMP:17340"/>
        <dbReference type="ChEBI" id="CHEBI:33019"/>
        <dbReference type="ChEBI" id="CHEBI:61560"/>
        <dbReference type="ChEBI" id="CHEBI:173112"/>
        <dbReference type="EC" id="2.7.7.49"/>
    </reaction>
</comment>
<evidence type="ECO:0000256" key="3">
    <source>
        <dbReference type="ARBA" id="ARBA00022612"/>
    </source>
</evidence>
<feature type="compositionally biased region" description="Basic and acidic residues" evidence="21">
    <location>
        <begin position="205"/>
        <end position="218"/>
    </location>
</feature>
<dbReference type="OrthoDB" id="3261476at2759"/>
<evidence type="ECO:0000256" key="4">
    <source>
        <dbReference type="ARBA" id="ARBA00022670"/>
    </source>
</evidence>
<evidence type="ECO:0000256" key="15">
    <source>
        <dbReference type="ARBA" id="ARBA00022918"/>
    </source>
</evidence>
<accession>A0A060SIJ9</accession>
<evidence type="ECO:0000256" key="7">
    <source>
        <dbReference type="ARBA" id="ARBA00022723"/>
    </source>
</evidence>
<evidence type="ECO:0000256" key="17">
    <source>
        <dbReference type="ARBA" id="ARBA00023113"/>
    </source>
</evidence>
<protein>
    <recommendedName>
        <fullName evidence="22">Integrase catalytic domain-containing protein</fullName>
    </recommendedName>
</protein>
<dbReference type="HOGENOM" id="CLU_015603_1_0_1"/>
<keyword evidence="17" id="KW-0917">Virion maturation</keyword>
<evidence type="ECO:0000313" key="24">
    <source>
        <dbReference type="Proteomes" id="UP000029665"/>
    </source>
</evidence>
<evidence type="ECO:0000256" key="12">
    <source>
        <dbReference type="ARBA" id="ARBA00022842"/>
    </source>
</evidence>
<sequence>MLFTGCWGPVLNASPPEGEKAEDWKKKDDQAKGLIWMRTATNYHYLLKTKEEEVNGIKKRVAASYSAKDMWDVLKKEFGTPDTAEAIGLLMSFSNLPPMMDTHPLRDQLGTYITRIRDASNGGMHFTESQQVVFILMKLPPSYSTLSTSLTSSHSLKDWTVKWIQGKVLAEESLRFSTSQSMTRISKTKPKLSGPCDFCGSGTHHESTYWKKHPDQRPKRGGKGKGKGKDKDKDKGKGKDNLNNHAHTAAPAVNVLVAESSSNMHASFYSVAHAAGVRHTHWLMDSGTSQHITFDINDFAEYKAYDTPIVFRTTASGEGSSVKALGEGLVRGETFIDGVKWSIDLPKVCYIPMVLSRLFSTGSIKKNGYSIFQGGQKMSIFDKLPSGTVTHGSTIKIEGQKILEGVFNPVNNLYDFVLEIKSGPHVHLSKTDYKTWHCRFGHTGKEALHHLPKNVKGVDHVDPADDELKRATEPLELVHTDLDGPMRTASVGSGFLYFASFIDNFSGLGIAYFLKHKSDALKAFDNFKAWAETQTGKKIKRVRSDRGGEYLFNKFTQHLLDLGIEYQKSTPDSPQQNGRAECWNRTIIEKAMSMLHRAGLSHGFWQLAVKAAVHIYNPWDGTVPDVSYFRVFGCKAFVHMQKAKREGNPDKKAVEMIFVGLLNHLLNLIIQLSLHLDLLTGVTVTSQWEVLMVPASLAIVHVMRIDSIQPAMGKTMSTVIRLPHLQHRIPGFFANPLHFALRCFTFCSQFLRSSPPFLALAVTDAIGTRIRFQPLSDAN</sequence>
<evidence type="ECO:0000256" key="1">
    <source>
        <dbReference type="ARBA" id="ARBA00002180"/>
    </source>
</evidence>
<dbReference type="GO" id="GO:0008233">
    <property type="term" value="F:peptidase activity"/>
    <property type="evidence" value="ECO:0007669"/>
    <property type="project" value="UniProtKB-KW"/>
</dbReference>
<dbReference type="PROSITE" id="PS50994">
    <property type="entry name" value="INTEGRASE"/>
    <property type="match status" value="1"/>
</dbReference>
<evidence type="ECO:0000256" key="21">
    <source>
        <dbReference type="SAM" id="MobiDB-lite"/>
    </source>
</evidence>
<evidence type="ECO:0000256" key="2">
    <source>
        <dbReference type="ARBA" id="ARBA00022578"/>
    </source>
</evidence>
<dbReference type="InterPro" id="IPR036397">
    <property type="entry name" value="RNaseH_sf"/>
</dbReference>
<dbReference type="GO" id="GO:0006310">
    <property type="term" value="P:DNA recombination"/>
    <property type="evidence" value="ECO:0007669"/>
    <property type="project" value="UniProtKB-KW"/>
</dbReference>
<dbReference type="GO" id="GO:0003964">
    <property type="term" value="F:RNA-directed DNA polymerase activity"/>
    <property type="evidence" value="ECO:0007669"/>
    <property type="project" value="UniProtKB-KW"/>
</dbReference>
<keyword evidence="12" id="KW-0460">Magnesium</keyword>
<evidence type="ECO:0000256" key="16">
    <source>
        <dbReference type="ARBA" id="ARBA00022932"/>
    </source>
</evidence>